<reference evidence="2 3" key="1">
    <citation type="submission" date="2019-03" db="EMBL/GenBank/DDBJ databases">
        <title>Genomic Encyclopedia of Type Strains, Phase IV (KMG-IV): sequencing the most valuable type-strain genomes for metagenomic binning, comparative biology and taxonomic classification.</title>
        <authorList>
            <person name="Goeker M."/>
        </authorList>
    </citation>
    <scope>NUCLEOTIDE SEQUENCE [LARGE SCALE GENOMIC DNA]</scope>
    <source>
        <strain evidence="2 3">DSM 26752</strain>
    </source>
</reference>
<dbReference type="Proteomes" id="UP000294567">
    <property type="component" value="Unassembled WGS sequence"/>
</dbReference>
<evidence type="ECO:0000313" key="2">
    <source>
        <dbReference type="EMBL" id="TCS90540.1"/>
    </source>
</evidence>
<feature type="transmembrane region" description="Helical" evidence="1">
    <location>
        <begin position="99"/>
        <end position="119"/>
    </location>
</feature>
<sequence>MNIKFKEWNFGGKLIFISTILAIISLFMNWVDAGILRISGFQQQGYLLLIFYIYPVYKLLKGTKLNKVLGLICSVLAVISSIAFLSSKSVDFFGTTVNAGGSGLYLFIIASILLTIGTIKYKVVTEEEMDIEVNNINNVK</sequence>
<comment type="caution">
    <text evidence="2">The sequence shown here is derived from an EMBL/GenBank/DDBJ whole genome shotgun (WGS) entry which is preliminary data.</text>
</comment>
<dbReference type="RefSeq" id="WP_132026823.1">
    <property type="nucleotide sequence ID" value="NZ_CP068564.1"/>
</dbReference>
<proteinExistence type="predicted"/>
<dbReference type="OrthoDB" id="2740230at2"/>
<accession>A0A4R3L0S4</accession>
<feature type="transmembrane region" description="Helical" evidence="1">
    <location>
        <begin position="67"/>
        <end position="87"/>
    </location>
</feature>
<keyword evidence="3" id="KW-1185">Reference proteome</keyword>
<keyword evidence="1" id="KW-0472">Membrane</keyword>
<feature type="transmembrane region" description="Helical" evidence="1">
    <location>
        <begin position="12"/>
        <end position="31"/>
    </location>
</feature>
<dbReference type="EMBL" id="SMAE01000004">
    <property type="protein sequence ID" value="TCS90540.1"/>
    <property type="molecule type" value="Genomic_DNA"/>
</dbReference>
<keyword evidence="1" id="KW-1133">Transmembrane helix</keyword>
<evidence type="ECO:0000313" key="3">
    <source>
        <dbReference type="Proteomes" id="UP000294567"/>
    </source>
</evidence>
<keyword evidence="1" id="KW-0812">Transmembrane</keyword>
<organism evidence="2 3">
    <name type="scientific">Keratinibaculum paraultunense</name>
    <dbReference type="NCBI Taxonomy" id="1278232"/>
    <lineage>
        <taxon>Bacteria</taxon>
        <taxon>Bacillati</taxon>
        <taxon>Bacillota</taxon>
        <taxon>Tissierellia</taxon>
        <taxon>Tissierellales</taxon>
        <taxon>Tepidimicrobiaceae</taxon>
        <taxon>Keratinibaculum</taxon>
    </lineage>
</organism>
<gene>
    <name evidence="2" type="ORF">EDD65_10481</name>
</gene>
<feature type="transmembrane region" description="Helical" evidence="1">
    <location>
        <begin position="43"/>
        <end position="60"/>
    </location>
</feature>
<dbReference type="AlphaFoldDB" id="A0A4R3L0S4"/>
<name>A0A4R3L0S4_9FIRM</name>
<evidence type="ECO:0000256" key="1">
    <source>
        <dbReference type="SAM" id="Phobius"/>
    </source>
</evidence>
<protein>
    <submittedName>
        <fullName evidence="2">Uncharacterized protein</fullName>
    </submittedName>
</protein>